<proteinExistence type="predicted"/>
<organism evidence="7 8">
    <name type="scientific">Amycolatopsis eburnea</name>
    <dbReference type="NCBI Taxonomy" id="2267691"/>
    <lineage>
        <taxon>Bacteria</taxon>
        <taxon>Bacillati</taxon>
        <taxon>Actinomycetota</taxon>
        <taxon>Actinomycetes</taxon>
        <taxon>Pseudonocardiales</taxon>
        <taxon>Pseudonocardiaceae</taxon>
        <taxon>Amycolatopsis</taxon>
    </lineage>
</organism>
<dbReference type="AlphaFoldDB" id="A0A427T8P2"/>
<evidence type="ECO:0000256" key="4">
    <source>
        <dbReference type="ARBA" id="ARBA00022840"/>
    </source>
</evidence>
<dbReference type="EMBL" id="RSEC01000046">
    <property type="protein sequence ID" value="RSD17109.1"/>
    <property type="molecule type" value="Genomic_DNA"/>
</dbReference>
<keyword evidence="5" id="KW-0046">Antibiotic resistance</keyword>
<dbReference type="GO" id="GO:0005886">
    <property type="term" value="C:plasma membrane"/>
    <property type="evidence" value="ECO:0007669"/>
    <property type="project" value="UniProtKB-SubCell"/>
</dbReference>
<evidence type="ECO:0000256" key="1">
    <source>
        <dbReference type="ARBA" id="ARBA00004202"/>
    </source>
</evidence>
<keyword evidence="2" id="KW-0813">Transport</keyword>
<comment type="caution">
    <text evidence="7">The sequence shown here is derived from an EMBL/GenBank/DDBJ whole genome shotgun (WGS) entry which is preliminary data.</text>
</comment>
<dbReference type="InterPro" id="IPR025302">
    <property type="entry name" value="DrrA1/2-like_C"/>
</dbReference>
<dbReference type="PANTHER" id="PTHR42711:SF19">
    <property type="entry name" value="DOXORUBICIN RESISTANCE ATP-BINDING PROTEIN DRRA"/>
    <property type="match status" value="1"/>
</dbReference>
<name>A0A427T8P2_9PSEU</name>
<dbReference type="RefSeq" id="WP_125310430.1">
    <property type="nucleotide sequence ID" value="NZ_RSEC01000046.1"/>
</dbReference>
<keyword evidence="8" id="KW-1185">Reference proteome</keyword>
<dbReference type="PROSITE" id="PS00211">
    <property type="entry name" value="ABC_TRANSPORTER_1"/>
    <property type="match status" value="1"/>
</dbReference>
<evidence type="ECO:0000256" key="3">
    <source>
        <dbReference type="ARBA" id="ARBA00022741"/>
    </source>
</evidence>
<dbReference type="GO" id="GO:0005524">
    <property type="term" value="F:ATP binding"/>
    <property type="evidence" value="ECO:0007669"/>
    <property type="project" value="UniProtKB-KW"/>
</dbReference>
<keyword evidence="4 7" id="KW-0067">ATP-binding</keyword>
<reference evidence="7 8" key="1">
    <citation type="submission" date="2018-12" db="EMBL/GenBank/DDBJ databases">
        <title>Amycolatopsis eburnea sp. nov. actinomycete associate with arbuscular mycorrhiza fungal spore.</title>
        <authorList>
            <person name="Lumyong S."/>
            <person name="Chaiya L."/>
        </authorList>
    </citation>
    <scope>NUCLEOTIDE SEQUENCE [LARGE SCALE GENOMIC DNA]</scope>
    <source>
        <strain evidence="7 8">GLM-1</strain>
    </source>
</reference>
<dbReference type="InterPro" id="IPR017871">
    <property type="entry name" value="ABC_transporter-like_CS"/>
</dbReference>
<dbReference type="PROSITE" id="PS50893">
    <property type="entry name" value="ABC_TRANSPORTER_2"/>
    <property type="match status" value="1"/>
</dbReference>
<dbReference type="InterPro" id="IPR050763">
    <property type="entry name" value="ABC_transporter_ATP-binding"/>
</dbReference>
<dbReference type="Gene3D" id="3.40.50.300">
    <property type="entry name" value="P-loop containing nucleotide triphosphate hydrolases"/>
    <property type="match status" value="1"/>
</dbReference>
<protein>
    <submittedName>
        <fullName evidence="7">ATP-binding cassette domain-containing protein</fullName>
    </submittedName>
</protein>
<dbReference type="OrthoDB" id="9804819at2"/>
<comment type="subcellular location">
    <subcellularLocation>
        <location evidence="1">Cell membrane</location>
        <topology evidence="1">Peripheral membrane protein</topology>
    </subcellularLocation>
</comment>
<evidence type="ECO:0000256" key="5">
    <source>
        <dbReference type="ARBA" id="ARBA00023251"/>
    </source>
</evidence>
<dbReference type="InterPro" id="IPR003593">
    <property type="entry name" value="AAA+_ATPase"/>
</dbReference>
<dbReference type="InterPro" id="IPR003439">
    <property type="entry name" value="ABC_transporter-like_ATP-bd"/>
</dbReference>
<keyword evidence="3" id="KW-0547">Nucleotide-binding</keyword>
<sequence>MIEAAGLARTFTAGGREVAAVRGVDLRVEAGEIVAFLGPNGAGKTTTMRMLTTLLRPTAGHARIAGADLLTEQKRVRRHIGYVAQGGGTVDERKVREELMLQARLYGLNKTDAAERVREISGQLGLTGLEDRLTSAMSGGQRRRLDLALGMVHLPVVLFLDEPTTGLDPQSRAHLWSHIRRLRDEQGVTVFLSTHYLDEADALADRIQVIDDGVIVAEDTPDALKSRLLGDGVEVTVPPDRADHAELLVAGLPGIHGLRRDDATLRFRAGQSEEVLSPLVRALDQQDIPLVALRVRRPTLDDVFFALTGRGLREPAEEVTDAA</sequence>
<dbReference type="SUPFAM" id="SSF52540">
    <property type="entry name" value="P-loop containing nucleoside triphosphate hydrolases"/>
    <property type="match status" value="1"/>
</dbReference>
<evidence type="ECO:0000313" key="7">
    <source>
        <dbReference type="EMBL" id="RSD17109.1"/>
    </source>
</evidence>
<accession>A0A427T8P2</accession>
<dbReference type="Pfam" id="PF00005">
    <property type="entry name" value="ABC_tran"/>
    <property type="match status" value="1"/>
</dbReference>
<dbReference type="GO" id="GO:0046677">
    <property type="term" value="P:response to antibiotic"/>
    <property type="evidence" value="ECO:0007669"/>
    <property type="project" value="UniProtKB-KW"/>
</dbReference>
<gene>
    <name evidence="7" type="ORF">EIY87_20145</name>
</gene>
<dbReference type="SMART" id="SM00382">
    <property type="entry name" value="AAA"/>
    <property type="match status" value="1"/>
</dbReference>
<evidence type="ECO:0000313" key="8">
    <source>
        <dbReference type="Proteomes" id="UP000267081"/>
    </source>
</evidence>
<feature type="domain" description="ABC transporter" evidence="6">
    <location>
        <begin position="2"/>
        <end position="237"/>
    </location>
</feature>
<evidence type="ECO:0000256" key="2">
    <source>
        <dbReference type="ARBA" id="ARBA00022448"/>
    </source>
</evidence>
<dbReference type="GO" id="GO:0016887">
    <property type="term" value="F:ATP hydrolysis activity"/>
    <property type="evidence" value="ECO:0007669"/>
    <property type="project" value="InterPro"/>
</dbReference>
<evidence type="ECO:0000259" key="6">
    <source>
        <dbReference type="PROSITE" id="PS50893"/>
    </source>
</evidence>
<dbReference type="InterPro" id="IPR027417">
    <property type="entry name" value="P-loop_NTPase"/>
</dbReference>
<dbReference type="Proteomes" id="UP000267081">
    <property type="component" value="Unassembled WGS sequence"/>
</dbReference>
<dbReference type="Pfam" id="PF13732">
    <property type="entry name" value="DrrA1-3_C"/>
    <property type="match status" value="1"/>
</dbReference>
<dbReference type="PANTHER" id="PTHR42711">
    <property type="entry name" value="ABC TRANSPORTER ATP-BINDING PROTEIN"/>
    <property type="match status" value="1"/>
</dbReference>